<dbReference type="EMBL" id="HBGN01014813">
    <property type="protein sequence ID" value="CAD9327041.1"/>
    <property type="molecule type" value="Transcribed_RNA"/>
</dbReference>
<feature type="compositionally biased region" description="Polar residues" evidence="6">
    <location>
        <begin position="544"/>
        <end position="554"/>
    </location>
</feature>
<evidence type="ECO:0000256" key="1">
    <source>
        <dbReference type="ARBA" id="ARBA00004123"/>
    </source>
</evidence>
<feature type="compositionally biased region" description="Gly residues" evidence="6">
    <location>
        <begin position="39"/>
        <end position="48"/>
    </location>
</feature>
<proteinExistence type="inferred from homology"/>
<evidence type="ECO:0000256" key="2">
    <source>
        <dbReference type="ARBA" id="ARBA00006076"/>
    </source>
</evidence>
<feature type="compositionally biased region" description="Basic residues" evidence="6">
    <location>
        <begin position="378"/>
        <end position="404"/>
    </location>
</feature>
<organism evidence="7">
    <name type="scientific">Ditylum brightwellii</name>
    <dbReference type="NCBI Taxonomy" id="49249"/>
    <lineage>
        <taxon>Eukaryota</taxon>
        <taxon>Sar</taxon>
        <taxon>Stramenopiles</taxon>
        <taxon>Ochrophyta</taxon>
        <taxon>Bacillariophyta</taxon>
        <taxon>Mediophyceae</taxon>
        <taxon>Lithodesmiophycidae</taxon>
        <taxon>Lithodesmiales</taxon>
        <taxon>Lithodesmiaceae</taxon>
        <taxon>Ditylum</taxon>
    </lineage>
</organism>
<dbReference type="PANTHER" id="PTHR14152:SF5">
    <property type="entry name" value="U4_U6.U5 TRI-SNRNP-ASSOCIATED PROTEIN 1"/>
    <property type="match status" value="1"/>
</dbReference>
<dbReference type="Pfam" id="PF03343">
    <property type="entry name" value="SART-1"/>
    <property type="match status" value="2"/>
</dbReference>
<evidence type="ECO:0000256" key="5">
    <source>
        <dbReference type="ARBA" id="ARBA00023242"/>
    </source>
</evidence>
<evidence type="ECO:0000256" key="6">
    <source>
        <dbReference type="SAM" id="MobiDB-lite"/>
    </source>
</evidence>
<name>A0A7S2EBP1_9STRA</name>
<feature type="compositionally biased region" description="Basic and acidic residues" evidence="6">
    <location>
        <begin position="517"/>
        <end position="527"/>
    </location>
</feature>
<evidence type="ECO:0000313" key="7">
    <source>
        <dbReference type="EMBL" id="CAD9327041.1"/>
    </source>
</evidence>
<keyword evidence="4" id="KW-0508">mRNA splicing</keyword>
<feature type="compositionally biased region" description="Basic and acidic residues" evidence="6">
    <location>
        <begin position="74"/>
        <end position="89"/>
    </location>
</feature>
<evidence type="ECO:0008006" key="8">
    <source>
        <dbReference type="Google" id="ProtNLM"/>
    </source>
</evidence>
<dbReference type="GO" id="GO:0000481">
    <property type="term" value="P:maturation of 5S rRNA"/>
    <property type="evidence" value="ECO:0007669"/>
    <property type="project" value="TreeGrafter"/>
</dbReference>
<feature type="compositionally biased region" description="Basic and acidic residues" evidence="6">
    <location>
        <begin position="25"/>
        <end position="37"/>
    </location>
</feature>
<feature type="compositionally biased region" description="Basic residues" evidence="6">
    <location>
        <begin position="441"/>
        <end position="452"/>
    </location>
</feature>
<comment type="subcellular location">
    <subcellularLocation>
        <location evidence="1">Nucleus</location>
    </subcellularLocation>
</comment>
<feature type="region of interest" description="Disordered" evidence="6">
    <location>
        <begin position="667"/>
        <end position="708"/>
    </location>
</feature>
<accession>A0A7S2EBP1</accession>
<reference evidence="7" key="1">
    <citation type="submission" date="2021-01" db="EMBL/GenBank/DDBJ databases">
        <authorList>
            <person name="Corre E."/>
            <person name="Pelletier E."/>
            <person name="Niang G."/>
            <person name="Scheremetjew M."/>
            <person name="Finn R."/>
            <person name="Kale V."/>
            <person name="Holt S."/>
            <person name="Cochrane G."/>
            <person name="Meng A."/>
            <person name="Brown T."/>
            <person name="Cohen L."/>
        </authorList>
    </citation>
    <scope>NUCLEOTIDE SEQUENCE</scope>
    <source>
        <strain evidence="7">Pop2</strain>
    </source>
</reference>
<feature type="compositionally biased region" description="Polar residues" evidence="6">
    <location>
        <begin position="685"/>
        <end position="700"/>
    </location>
</feature>
<comment type="similarity">
    <text evidence="2">Belongs to the SNU66/SART1 family.</text>
</comment>
<feature type="region of interest" description="Disordered" evidence="6">
    <location>
        <begin position="21"/>
        <end position="198"/>
    </location>
</feature>
<evidence type="ECO:0000256" key="3">
    <source>
        <dbReference type="ARBA" id="ARBA00022664"/>
    </source>
</evidence>
<feature type="compositionally biased region" description="Basic and acidic residues" evidence="6">
    <location>
        <begin position="102"/>
        <end position="129"/>
    </location>
</feature>
<dbReference type="Pfam" id="PF19252">
    <property type="entry name" value="HIND"/>
    <property type="match status" value="2"/>
</dbReference>
<dbReference type="GO" id="GO:0046540">
    <property type="term" value="C:U4/U6 x U5 tri-snRNP complex"/>
    <property type="evidence" value="ECO:0007669"/>
    <property type="project" value="InterPro"/>
</dbReference>
<feature type="compositionally biased region" description="Basic and acidic residues" evidence="6">
    <location>
        <begin position="415"/>
        <end position="424"/>
    </location>
</feature>
<evidence type="ECO:0000256" key="4">
    <source>
        <dbReference type="ARBA" id="ARBA00023187"/>
    </source>
</evidence>
<dbReference type="GO" id="GO:0045292">
    <property type="term" value="P:mRNA cis splicing, via spliceosome"/>
    <property type="evidence" value="ECO:0007669"/>
    <property type="project" value="TreeGrafter"/>
</dbReference>
<feature type="region of interest" description="Disordered" evidence="6">
    <location>
        <begin position="267"/>
        <end position="339"/>
    </location>
</feature>
<protein>
    <recommendedName>
        <fullName evidence="8">SART-1 family protein</fullName>
    </recommendedName>
</protein>
<keyword evidence="3" id="KW-0507">mRNA processing</keyword>
<sequence length="904" mass="99985">MSEEVIELSIDETNALRAKLGLKPLKIENDSRKDNDRGSGSGSEGGGGEGEELSLSINETNSLRAKLGLAPLRTNDDNKEENIGRKASEAIHAPAPNMAAAKEAKERIEEAKMKRELERNIRKMEKETSQDDGEAENAQSWADKMRRKKEDKNEKKKEGNNKMKKRKRKGEATQNYRTSIPEDGEEEDGSGDYNSGDLEGMAVVHDESDFQEGQTTILTLADTPLLEVSSEVTGKAVGLSGGEITLENVNMRDDGVSRDNLRKKRKLEMGSGHAGGYAGYDDDEFVELGGSSMASNRNRQEGGGGEGQSEGPRGKVGFRIGEDVENKPSEKNADQSDLFASSEGRAISLVPNSDATTNIASDFLTVEEENMEEEKRKEQKRQKKLFKKAKKDKKKKDKKSRYKKKDYGDDDDSDKDNNGKKDDGGNILDDLEATAVDISKIKSKQKLRKRNRGRDDDDHDEAKEKESKTKLEEGASGSSEKANDPKMEEDEATKGETTKTAKDQDDDEDMLQKRKAKFDEIMEKGNARTDAVFGSSSLERKNDAASTKQQNNSAETEKGHDDEGMADDEQDDAFLNAALAKARRLRRLRELNTAATGAATKILSAENSSKRGADAIAHSVKMANLAASKLSNNNAVEFVGNDNDGHSANKGLTFEFDETREFTRALRAKAEQAERPSKKPRKGISITTVNQNKGEGTKTGSGAKDEDMEDIEDMKELAQQIKEDEDEDYNNTAVNSRGFGSTAEVEPVGRGVSGVLNLLRHTGEITRKHAGKEELRGRAKDKRTYEDYESLNLKEVVKIDNKNAQEKDVEFANREIKLEYRDDFGRLLTRKEAYRQLCYQFHGYGSSKKNEERRLRQIAREHVEGTLASRQVGGSGESEGGKGTLGALKMAQRASGKAFVVHRT</sequence>
<dbReference type="AlphaFoldDB" id="A0A7S2EBP1"/>
<feature type="region of interest" description="Disordered" evidence="6">
    <location>
        <begin position="366"/>
        <end position="571"/>
    </location>
</feature>
<gene>
    <name evidence="7" type="ORF">DBRI1063_LOCUS9473</name>
</gene>
<dbReference type="InterPro" id="IPR045347">
    <property type="entry name" value="HIND"/>
</dbReference>
<feature type="compositionally biased region" description="Basic and acidic residues" evidence="6">
    <location>
        <begin position="320"/>
        <end position="334"/>
    </location>
</feature>
<keyword evidence="5" id="KW-0539">Nucleus</keyword>
<dbReference type="PANTHER" id="PTHR14152">
    <property type="entry name" value="SQUAMOUS CELL CARCINOMA ANTIGEN RECOGNISED BY CYTOTOXIC T LYMPHOCYTES"/>
    <property type="match status" value="1"/>
</dbReference>
<feature type="compositionally biased region" description="Low complexity" evidence="6">
    <location>
        <begin position="90"/>
        <end position="101"/>
    </location>
</feature>
<feature type="compositionally biased region" description="Basic and acidic residues" evidence="6">
    <location>
        <begin position="667"/>
        <end position="677"/>
    </location>
</feature>
<dbReference type="InterPro" id="IPR005011">
    <property type="entry name" value="SNU66/SART1"/>
</dbReference>
<feature type="compositionally biased region" description="Basic and acidic residues" evidence="6">
    <location>
        <begin position="481"/>
        <end position="503"/>
    </location>
</feature>
<feature type="compositionally biased region" description="Basic and acidic residues" evidence="6">
    <location>
        <begin position="453"/>
        <end position="473"/>
    </location>
</feature>
<feature type="compositionally biased region" description="Basic and acidic residues" evidence="6">
    <location>
        <begin position="148"/>
        <end position="161"/>
    </location>
</feature>